<dbReference type="OrthoDB" id="9817383at2"/>
<comment type="caution">
    <text evidence="1">The sequence shown here is derived from an EMBL/GenBank/DDBJ whole genome shotgun (WGS) entry which is preliminary data.</text>
</comment>
<dbReference type="RefSeq" id="WP_008276669.1">
    <property type="nucleotide sequence ID" value="NZ_AAXW01000028.1"/>
</dbReference>
<dbReference type="EMBL" id="AAXW01000028">
    <property type="protein sequence ID" value="EAZ90246.1"/>
    <property type="molecule type" value="Genomic_DNA"/>
</dbReference>
<dbReference type="Proteomes" id="UP000003781">
    <property type="component" value="Unassembled WGS sequence"/>
</dbReference>
<keyword evidence="2" id="KW-1185">Reference proteome</keyword>
<proteinExistence type="predicted"/>
<reference evidence="1 2" key="1">
    <citation type="submission" date="2007-03" db="EMBL/GenBank/DDBJ databases">
        <authorList>
            <person name="Stal L."/>
            <person name="Ferriera S."/>
            <person name="Johnson J."/>
            <person name="Kravitz S."/>
            <person name="Beeson K."/>
            <person name="Sutton G."/>
            <person name="Rogers Y.-H."/>
            <person name="Friedman R."/>
            <person name="Frazier M."/>
            <person name="Venter J.C."/>
        </authorList>
    </citation>
    <scope>NUCLEOTIDE SEQUENCE [LARGE SCALE GENOMIC DNA]</scope>
    <source>
        <strain evidence="1 2">CCY0110</strain>
    </source>
</reference>
<accession>A3ITG1</accession>
<sequence>MTSSTIGRVPIFQPGSLLDPYIKDNDALIEPAEDFTISINYIPHQLYTKYKSHYKAGEFNNNYFAILSQIGIGDVETPVLKAHYLSHIDEVSQDLETVWAENVAVVEDFLKNFSKNQKSERIYLSFSSFCQGLGSSSLEDVTGALREVIGYVGAAFPSLVPYTTLGKVALEGVNNIVKTILEPRFQPQIKTTTFAFYPTTKDEAVPIGEAPLQTGSYAFFFEPVELDNLWMDNKGLVSSTNGEEVSPYIVINIKKGIDLAPGQIEQNIATEVLETYDRLSGYPLTNKKKNTTYFEGLKELGKTIRIATAVERYFDLRTKGTSVSPAEAKRLEKLSAYLKETLGEDFP</sequence>
<dbReference type="AlphaFoldDB" id="A3ITG1"/>
<protein>
    <submittedName>
        <fullName evidence="1">Uncharacterized protein</fullName>
    </submittedName>
</protein>
<organism evidence="1 2">
    <name type="scientific">Crocosphaera chwakensis CCY0110</name>
    <dbReference type="NCBI Taxonomy" id="391612"/>
    <lineage>
        <taxon>Bacteria</taxon>
        <taxon>Bacillati</taxon>
        <taxon>Cyanobacteriota</taxon>
        <taxon>Cyanophyceae</taxon>
        <taxon>Oscillatoriophycideae</taxon>
        <taxon>Chroococcales</taxon>
        <taxon>Aphanothecaceae</taxon>
        <taxon>Crocosphaera</taxon>
        <taxon>Crocosphaera chwakensis</taxon>
    </lineage>
</organism>
<evidence type="ECO:0000313" key="1">
    <source>
        <dbReference type="EMBL" id="EAZ90246.1"/>
    </source>
</evidence>
<name>A3ITG1_9CHRO</name>
<evidence type="ECO:0000313" key="2">
    <source>
        <dbReference type="Proteomes" id="UP000003781"/>
    </source>
</evidence>
<gene>
    <name evidence="1" type="ORF">CY0110_04523</name>
</gene>